<reference evidence="2 3" key="1">
    <citation type="submission" date="2019-02" db="EMBL/GenBank/DDBJ databases">
        <title>Deep-cultivation of Planctomycetes and their phenomic and genomic characterization uncovers novel biology.</title>
        <authorList>
            <person name="Wiegand S."/>
            <person name="Jogler M."/>
            <person name="Boedeker C."/>
            <person name="Pinto D."/>
            <person name="Vollmers J."/>
            <person name="Rivas-Marin E."/>
            <person name="Kohn T."/>
            <person name="Peeters S.H."/>
            <person name="Heuer A."/>
            <person name="Rast P."/>
            <person name="Oberbeckmann S."/>
            <person name="Bunk B."/>
            <person name="Jeske O."/>
            <person name="Meyerdierks A."/>
            <person name="Storesund J.E."/>
            <person name="Kallscheuer N."/>
            <person name="Luecker S."/>
            <person name="Lage O.M."/>
            <person name="Pohl T."/>
            <person name="Merkel B.J."/>
            <person name="Hornburger P."/>
            <person name="Mueller R.-W."/>
            <person name="Bruemmer F."/>
            <person name="Labrenz M."/>
            <person name="Spormann A.M."/>
            <person name="Op den Camp H."/>
            <person name="Overmann J."/>
            <person name="Amann R."/>
            <person name="Jetten M.S.M."/>
            <person name="Mascher T."/>
            <person name="Medema M.H."/>
            <person name="Devos D.P."/>
            <person name="Kaster A.-K."/>
            <person name="Ovreas L."/>
            <person name="Rohde M."/>
            <person name="Galperin M.Y."/>
            <person name="Jogler C."/>
        </authorList>
    </citation>
    <scope>NUCLEOTIDE SEQUENCE [LARGE SCALE GENOMIC DNA]</scope>
    <source>
        <strain evidence="2 3">Pan189</strain>
    </source>
</reference>
<organism evidence="2 3">
    <name type="scientific">Stratiformator vulcanicus</name>
    <dbReference type="NCBI Taxonomy" id="2527980"/>
    <lineage>
        <taxon>Bacteria</taxon>
        <taxon>Pseudomonadati</taxon>
        <taxon>Planctomycetota</taxon>
        <taxon>Planctomycetia</taxon>
        <taxon>Planctomycetales</taxon>
        <taxon>Planctomycetaceae</taxon>
        <taxon>Stratiformator</taxon>
    </lineage>
</organism>
<dbReference type="InterPro" id="IPR013517">
    <property type="entry name" value="FG-GAP"/>
</dbReference>
<proteinExistence type="predicted"/>
<dbReference type="OrthoDB" id="227135at2"/>
<dbReference type="RefSeq" id="WP_145365646.1">
    <property type="nucleotide sequence ID" value="NZ_CP036268.1"/>
</dbReference>
<sequence>MSRLNTRPFRLLGLALVAITVAGAMSVLVDVYLPTVAGKYLSALGLQSPTAVVGPKLPKAWSDGLPFGNSPEEDMRRAEALSPRVHQLCGACHAYPEPALFPKERWAVEVNLGYDFYEGSSDALVREIEAPPQADTTGYYIAKAPKEIEMPRLPTRDINPIFVPTTLKYPDEGPSDGCVSDVAWYPPQDSSVGFLTICDMRHGRVIRVDRTSAWSEGRVLANIYNPARLRPIDSGEKVPRAFLLAELGVFLPSDDVPGRLYRLDLSETGRPARSTLLKTKNRVADAVGGDLDGDGDLEFAVAEFGWRSGGALALLDRSEGDKEWQRTILDERPGASDVRIDDIDGDGRLDIVALFSQQHEVVEAYIADGLGGFERRTIFDAKDPAFGSSGMDLVDFDVDGDLDILFTNGDMLDFGFLSPNHAVRWFENRGEFPFRPHIIGHLPGAYRAVSGDIDLDGDLDVVASAYISNDIAEGQVSAATQFNLLVWFEHQRDGSFLCRPILRTRRFGSVDAALGDFDSDGDLDIAAGLTFFEDDGPRHRLQQGMLTIWSNGTKNP</sequence>
<evidence type="ECO:0000313" key="3">
    <source>
        <dbReference type="Proteomes" id="UP000317318"/>
    </source>
</evidence>
<dbReference type="InterPro" id="IPR028994">
    <property type="entry name" value="Integrin_alpha_N"/>
</dbReference>
<dbReference type="Proteomes" id="UP000317318">
    <property type="component" value="Chromosome"/>
</dbReference>
<keyword evidence="3" id="KW-1185">Reference proteome</keyword>
<accession>A0A517R6P9</accession>
<dbReference type="Pfam" id="PF13517">
    <property type="entry name" value="FG-GAP_3"/>
    <property type="match status" value="1"/>
</dbReference>
<name>A0A517R6P9_9PLAN</name>
<dbReference type="EMBL" id="CP036268">
    <property type="protein sequence ID" value="QDT39513.1"/>
    <property type="molecule type" value="Genomic_DNA"/>
</dbReference>
<evidence type="ECO:0000256" key="1">
    <source>
        <dbReference type="ARBA" id="ARBA00022729"/>
    </source>
</evidence>
<dbReference type="Gene3D" id="2.130.10.130">
    <property type="entry name" value="Integrin alpha, N-terminal"/>
    <property type="match status" value="2"/>
</dbReference>
<dbReference type="KEGG" id="svp:Pan189_39210"/>
<dbReference type="AlphaFoldDB" id="A0A517R6P9"/>
<dbReference type="SUPFAM" id="SSF69318">
    <property type="entry name" value="Integrin alpha N-terminal domain"/>
    <property type="match status" value="1"/>
</dbReference>
<protein>
    <submittedName>
        <fullName evidence="2">FG-GAP repeat protein</fullName>
    </submittedName>
</protein>
<dbReference type="PANTHER" id="PTHR45460">
    <property type="entry name" value="SIMILAR TO CYSTEINE PROTEINASE"/>
    <property type="match status" value="1"/>
</dbReference>
<gene>
    <name evidence="2" type="ORF">Pan189_39210</name>
</gene>
<evidence type="ECO:0000313" key="2">
    <source>
        <dbReference type="EMBL" id="QDT39513.1"/>
    </source>
</evidence>
<keyword evidence="1" id="KW-0732">Signal</keyword>
<dbReference type="PANTHER" id="PTHR45460:SF2">
    <property type="entry name" value="ALPHA 1,3 GLUCANASE, GH71 FAMILY (EUROFUNG)"/>
    <property type="match status" value="1"/>
</dbReference>